<gene>
    <name evidence="4" type="ORF">GCM10009786_06440</name>
</gene>
<dbReference type="Pfam" id="PF00005">
    <property type="entry name" value="ABC_tran"/>
    <property type="match status" value="1"/>
</dbReference>
<dbReference type="PANTHER" id="PTHR43158:SF2">
    <property type="entry name" value="SKFA PEPTIDE EXPORT ATP-BINDING PROTEIN SKFE"/>
    <property type="match status" value="1"/>
</dbReference>
<dbReference type="PROSITE" id="PS50893">
    <property type="entry name" value="ABC_TRANSPORTER_2"/>
    <property type="match status" value="1"/>
</dbReference>
<dbReference type="GO" id="GO:0005524">
    <property type="term" value="F:ATP binding"/>
    <property type="evidence" value="ECO:0007669"/>
    <property type="project" value="UniProtKB-KW"/>
</dbReference>
<dbReference type="InterPro" id="IPR003593">
    <property type="entry name" value="AAA+_ATPase"/>
</dbReference>
<evidence type="ECO:0000256" key="2">
    <source>
        <dbReference type="ARBA" id="ARBA00022840"/>
    </source>
</evidence>
<comment type="caution">
    <text evidence="4">The sequence shown here is derived from an EMBL/GenBank/DDBJ whole genome shotgun (WGS) entry which is preliminary data.</text>
</comment>
<dbReference type="EMBL" id="BAAAOP010000003">
    <property type="protein sequence ID" value="GAA2186292.1"/>
    <property type="molecule type" value="Genomic_DNA"/>
</dbReference>
<proteinExistence type="predicted"/>
<evidence type="ECO:0000256" key="1">
    <source>
        <dbReference type="ARBA" id="ARBA00022741"/>
    </source>
</evidence>
<dbReference type="SUPFAM" id="SSF52540">
    <property type="entry name" value="P-loop containing nucleoside triphosphate hydrolases"/>
    <property type="match status" value="1"/>
</dbReference>
<dbReference type="PANTHER" id="PTHR43158">
    <property type="entry name" value="SKFA PEPTIDE EXPORT ATP-BINDING PROTEIN SKFE"/>
    <property type="match status" value="1"/>
</dbReference>
<dbReference type="InterPro" id="IPR027417">
    <property type="entry name" value="P-loop_NTPase"/>
</dbReference>
<dbReference type="Proteomes" id="UP001501084">
    <property type="component" value="Unassembled WGS sequence"/>
</dbReference>
<accession>A0ABN3B341</accession>
<evidence type="ECO:0000313" key="4">
    <source>
        <dbReference type="EMBL" id="GAA2186292.1"/>
    </source>
</evidence>
<dbReference type="InterPro" id="IPR003439">
    <property type="entry name" value="ABC_transporter-like_ATP-bd"/>
</dbReference>
<dbReference type="RefSeq" id="WP_090150000.1">
    <property type="nucleotide sequence ID" value="NZ_BAAAOP010000003.1"/>
</dbReference>
<name>A0ABN3B341_9MICO</name>
<evidence type="ECO:0000313" key="5">
    <source>
        <dbReference type="Proteomes" id="UP001501084"/>
    </source>
</evidence>
<dbReference type="Gene3D" id="3.40.50.300">
    <property type="entry name" value="P-loop containing nucleotide triphosphate hydrolases"/>
    <property type="match status" value="1"/>
</dbReference>
<keyword evidence="1" id="KW-0547">Nucleotide-binding</keyword>
<protein>
    <submittedName>
        <fullName evidence="4">ABC transporter ATP-binding protein</fullName>
    </submittedName>
</protein>
<keyword evidence="5" id="KW-1185">Reference proteome</keyword>
<feature type="domain" description="ABC transporter" evidence="3">
    <location>
        <begin position="2"/>
        <end position="209"/>
    </location>
</feature>
<reference evidence="4 5" key="1">
    <citation type="journal article" date="2019" name="Int. J. Syst. Evol. Microbiol.">
        <title>The Global Catalogue of Microorganisms (GCM) 10K type strain sequencing project: providing services to taxonomists for standard genome sequencing and annotation.</title>
        <authorList>
            <consortium name="The Broad Institute Genomics Platform"/>
            <consortium name="The Broad Institute Genome Sequencing Center for Infectious Disease"/>
            <person name="Wu L."/>
            <person name="Ma J."/>
        </authorList>
    </citation>
    <scope>NUCLEOTIDE SEQUENCE [LARGE SCALE GENOMIC DNA]</scope>
    <source>
        <strain evidence="4 5">JCM 14919</strain>
    </source>
</reference>
<organism evidence="4 5">
    <name type="scientific">Leucobacter alluvii</name>
    <dbReference type="NCBI Taxonomy" id="340321"/>
    <lineage>
        <taxon>Bacteria</taxon>
        <taxon>Bacillati</taxon>
        <taxon>Actinomycetota</taxon>
        <taxon>Actinomycetes</taxon>
        <taxon>Micrococcales</taxon>
        <taxon>Microbacteriaceae</taxon>
        <taxon>Leucobacter</taxon>
    </lineage>
</organism>
<keyword evidence="2 4" id="KW-0067">ATP-binding</keyword>
<evidence type="ECO:0000259" key="3">
    <source>
        <dbReference type="PROSITE" id="PS50893"/>
    </source>
</evidence>
<sequence>MIVVQDAEVREREVTLLSPTSFAAAGGDAVVVRGANGSGKSTLLRLVAGLRSPSSGTVSIDGRDAASRDPRTRRSVAAMIGMPPLAPDLTVRDHVLLVATTWSASGRDAERLTCRVLDELDLSPLATRFPHELSSGQTQLFGLALVLARPSDALVLDEPEQRLDVDRIGLVVGAVNRRRESGAAVVVATHSDVLEAGIGGRTLWLQGAA</sequence>
<dbReference type="SMART" id="SM00382">
    <property type="entry name" value="AAA"/>
    <property type="match status" value="1"/>
</dbReference>